<accession>A0A7L4NB13</accession>
<feature type="region of interest" description="Disordered" evidence="15">
    <location>
        <begin position="39"/>
        <end position="58"/>
    </location>
</feature>
<dbReference type="GO" id="GO:0003723">
    <property type="term" value="F:RNA binding"/>
    <property type="evidence" value="ECO:0007669"/>
    <property type="project" value="UniProtKB-UniRule"/>
</dbReference>
<feature type="domain" description="RRM" evidence="16">
    <location>
        <begin position="367"/>
        <end position="441"/>
    </location>
</feature>
<dbReference type="EMBL" id="VYZU01044432">
    <property type="protein sequence ID" value="NXY86118.1"/>
    <property type="molecule type" value="Genomic_DNA"/>
</dbReference>
<feature type="non-terminal residue" evidence="17">
    <location>
        <position position="1"/>
    </location>
</feature>
<dbReference type="Pfam" id="PF13893">
    <property type="entry name" value="RRM_5"/>
    <property type="match status" value="2"/>
</dbReference>
<organism evidence="17 18">
    <name type="scientific">Ceyx cyanopectus</name>
    <name type="common">Indigo-banded kingfisher</name>
    <dbReference type="NCBI Taxonomy" id="390723"/>
    <lineage>
        <taxon>Eukaryota</taxon>
        <taxon>Metazoa</taxon>
        <taxon>Chordata</taxon>
        <taxon>Craniata</taxon>
        <taxon>Vertebrata</taxon>
        <taxon>Euteleostomi</taxon>
        <taxon>Archelosauria</taxon>
        <taxon>Archosauria</taxon>
        <taxon>Dinosauria</taxon>
        <taxon>Saurischia</taxon>
        <taxon>Theropoda</taxon>
        <taxon>Coelurosauria</taxon>
        <taxon>Aves</taxon>
        <taxon>Neognathae</taxon>
        <taxon>Neoaves</taxon>
        <taxon>Telluraves</taxon>
        <taxon>Coraciimorphae</taxon>
        <taxon>Coraciiformes</taxon>
        <taxon>Alcedinidae</taxon>
        <taxon>Ceyx</taxon>
    </lineage>
</organism>
<dbReference type="SMART" id="SM00360">
    <property type="entry name" value="RRM"/>
    <property type="match status" value="4"/>
</dbReference>
<name>A0A7L4NB13_9AVES</name>
<evidence type="ECO:0000256" key="12">
    <source>
        <dbReference type="ARBA" id="ARBA00023187"/>
    </source>
</evidence>
<gene>
    <name evidence="17" type="primary">Ptbp1</name>
    <name evidence="17" type="ORF">CEYCYA_R05110</name>
</gene>
<dbReference type="FunFam" id="3.30.70.330:FF:000032">
    <property type="entry name" value="Polypyrimidine tract-binding protein 2 isoform 1"/>
    <property type="match status" value="1"/>
</dbReference>
<feature type="domain" description="RRM" evidence="16">
    <location>
        <begin position="63"/>
        <end position="147"/>
    </location>
</feature>
<dbReference type="FunFam" id="3.30.70.330:FF:000036">
    <property type="entry name" value="polypyrimidine tract-binding protein 1 isoform X2"/>
    <property type="match status" value="1"/>
</dbReference>
<evidence type="ECO:0000313" key="18">
    <source>
        <dbReference type="Proteomes" id="UP000586704"/>
    </source>
</evidence>
<keyword evidence="12" id="KW-0508">mRNA splicing</keyword>
<evidence type="ECO:0000256" key="10">
    <source>
        <dbReference type="ARBA" id="ARBA00022990"/>
    </source>
</evidence>
<comment type="caution">
    <text evidence="17">The sequence shown here is derived from an EMBL/GenBank/DDBJ whole genome shotgun (WGS) entry which is preliminary data.</text>
</comment>
<dbReference type="OrthoDB" id="296632at2759"/>
<dbReference type="CDD" id="cd12693">
    <property type="entry name" value="RRM2_PTBP1_like"/>
    <property type="match status" value="1"/>
</dbReference>
<dbReference type="PANTHER" id="PTHR15592">
    <property type="entry name" value="MATRIN 3/NUCLEAR PROTEIN 220-RELATED"/>
    <property type="match status" value="1"/>
</dbReference>
<dbReference type="InterPro" id="IPR000504">
    <property type="entry name" value="RRM_dom"/>
</dbReference>
<protein>
    <recommendedName>
        <fullName evidence="2">Polypyrimidine tract-binding protein 1</fullName>
    </recommendedName>
</protein>
<dbReference type="Proteomes" id="UP000586704">
    <property type="component" value="Unassembled WGS sequence"/>
</dbReference>
<dbReference type="FunFam" id="3.30.70.330:FF:000162">
    <property type="entry name" value="polypyrimidine tract-binding protein 1 isoform X2"/>
    <property type="match status" value="1"/>
</dbReference>
<dbReference type="Gene3D" id="3.30.70.330">
    <property type="match status" value="4"/>
</dbReference>
<evidence type="ECO:0000256" key="6">
    <source>
        <dbReference type="ARBA" id="ARBA00022664"/>
    </source>
</evidence>
<dbReference type="SUPFAM" id="SSF54928">
    <property type="entry name" value="RNA-binding domain, RBD"/>
    <property type="match status" value="3"/>
</dbReference>
<dbReference type="FunFam" id="3.30.70.330:FF:000018">
    <property type="entry name" value="Polypyrimidine tract-binding protein 2 isoform 1"/>
    <property type="match status" value="1"/>
</dbReference>
<dbReference type="CDD" id="cd12695">
    <property type="entry name" value="RRM3_PTBP1"/>
    <property type="match status" value="1"/>
</dbReference>
<dbReference type="GO" id="GO:0010629">
    <property type="term" value="P:negative regulation of gene expression"/>
    <property type="evidence" value="ECO:0007669"/>
    <property type="project" value="UniProtKB-ARBA"/>
</dbReference>
<evidence type="ECO:0000256" key="8">
    <source>
        <dbReference type="ARBA" id="ARBA00022843"/>
    </source>
</evidence>
<keyword evidence="6" id="KW-0507">mRNA processing</keyword>
<dbReference type="Pfam" id="PF22976">
    <property type="entry name" value="RRM_10"/>
    <property type="match status" value="1"/>
</dbReference>
<comment type="subcellular location">
    <subcellularLocation>
        <location evidence="1">Nucleus</location>
    </subcellularLocation>
</comment>
<dbReference type="NCBIfam" id="TIGR01649">
    <property type="entry name" value="hnRNP-L_PTB"/>
    <property type="match status" value="1"/>
</dbReference>
<keyword evidence="3" id="KW-0678">Repressor</keyword>
<keyword evidence="11" id="KW-0010">Activator</keyword>
<keyword evidence="10" id="KW-0007">Acetylation</keyword>
<keyword evidence="9 14" id="KW-0694">RNA-binding</keyword>
<sequence length="561" mass="60991">ENVVKMLSVYLSYFLFQRGSEELFSTCVTNGPFIMSSNSSSAANGNDSKKFKSDSRSTGVPSRVIHVRKLPSDVTEAEVISLGLPFGKVTNLLMLKGKNQAFIEMNTEEAANTMVNYYTTVTPVLRSQPIYIQFSNHKELKTDNSPNQARAQAALQAVNSVQAGNLALSAPAAAVDAGMAMAGQSPVLRIIVENLFYPVTLDVLHQIFSKFGTVLKIITFTKNNQFQALLQYADPVSAQHTKLSLDGQNIYNGCCTLRIDFSKLTSLNVKYNNDKSRDYTRPDLPSGDNQPALDQTMAAAFGAPGIISPSPYAGAGFPPTFPIPQGAGTVFHKLKFPALAPLAIPAAAAVAAAGRVAIPGLTGAGNCVLLVSSLNAERVTPQCLFILFGVYGDVQRVKILFNKRENALVQMADGNQAQLAMSHLNGQKLHGKPIRITLSKHQTVQLPREGQEDKGLTKDYGNSPLHRFKKPGSKNFQNIFPPSATLHLSNIPPLITEEDLKMLFASNGGMVKGFKFFQKDRKMALIQMGSVEEAIQSLIELHNHDLGENHHLRVSFSKSTI</sequence>
<dbReference type="InterPro" id="IPR035000">
    <property type="entry name" value="PTBP1_RRM1"/>
</dbReference>
<keyword evidence="5" id="KW-0597">Phosphoprotein</keyword>
<evidence type="ECO:0000256" key="15">
    <source>
        <dbReference type="SAM" id="MobiDB-lite"/>
    </source>
</evidence>
<evidence type="ECO:0000256" key="13">
    <source>
        <dbReference type="ARBA" id="ARBA00023242"/>
    </source>
</evidence>
<keyword evidence="18" id="KW-1185">Reference proteome</keyword>
<dbReference type="AlphaFoldDB" id="A0A7L4NB13"/>
<evidence type="ECO:0000256" key="7">
    <source>
        <dbReference type="ARBA" id="ARBA00022737"/>
    </source>
</evidence>
<keyword evidence="7" id="KW-0677">Repeat</keyword>
<dbReference type="GO" id="GO:0005634">
    <property type="term" value="C:nucleus"/>
    <property type="evidence" value="ECO:0007669"/>
    <property type="project" value="UniProtKB-SubCell"/>
</dbReference>
<evidence type="ECO:0000256" key="11">
    <source>
        <dbReference type="ARBA" id="ARBA00023159"/>
    </source>
</evidence>
<evidence type="ECO:0000256" key="2">
    <source>
        <dbReference type="ARBA" id="ARBA00019540"/>
    </source>
</evidence>
<reference evidence="17 18" key="1">
    <citation type="submission" date="2020-02" db="EMBL/GenBank/DDBJ databases">
        <title>Bird 10,000 Genomes (B10K) Project - Family phase.</title>
        <authorList>
            <person name="Zhang G."/>
        </authorList>
    </citation>
    <scope>NUCLEOTIDE SEQUENCE [LARGE SCALE GENOMIC DNA]</scope>
    <source>
        <strain evidence="17">B10K-DU-013-51</strain>
        <tissue evidence="17">Mixed tissue sample</tissue>
    </source>
</reference>
<dbReference type="InterPro" id="IPR006536">
    <property type="entry name" value="HnRNP-L/PTB"/>
</dbReference>
<evidence type="ECO:0000259" key="16">
    <source>
        <dbReference type="PROSITE" id="PS50102"/>
    </source>
</evidence>
<dbReference type="PROSITE" id="PS50102">
    <property type="entry name" value="RRM"/>
    <property type="match status" value="4"/>
</dbReference>
<evidence type="ECO:0000256" key="9">
    <source>
        <dbReference type="ARBA" id="ARBA00022884"/>
    </source>
</evidence>
<dbReference type="InterPro" id="IPR055204">
    <property type="entry name" value="HNRNPL_RRM"/>
</dbReference>
<evidence type="ECO:0000256" key="4">
    <source>
        <dbReference type="ARBA" id="ARBA00022499"/>
    </source>
</evidence>
<dbReference type="InterPro" id="IPR021790">
    <property type="entry name" value="PTBP1-like_RRM2"/>
</dbReference>
<evidence type="ECO:0000256" key="14">
    <source>
        <dbReference type="PROSITE-ProRule" id="PRU00176"/>
    </source>
</evidence>
<keyword evidence="4" id="KW-1017">Isopeptide bond</keyword>
<evidence type="ECO:0000256" key="5">
    <source>
        <dbReference type="ARBA" id="ARBA00022553"/>
    </source>
</evidence>
<dbReference type="GO" id="GO:1903312">
    <property type="term" value="P:negative regulation of mRNA metabolic process"/>
    <property type="evidence" value="ECO:0007669"/>
    <property type="project" value="UniProtKB-ARBA"/>
</dbReference>
<dbReference type="GO" id="GO:0008380">
    <property type="term" value="P:RNA splicing"/>
    <property type="evidence" value="ECO:0007669"/>
    <property type="project" value="UniProtKB-KW"/>
</dbReference>
<dbReference type="CDD" id="cd12777">
    <property type="entry name" value="RRM1_PTBP1"/>
    <property type="match status" value="1"/>
</dbReference>
<dbReference type="InterPro" id="IPR035001">
    <property type="entry name" value="PTBP1_RRM3"/>
</dbReference>
<keyword evidence="13" id="KW-0539">Nucleus</keyword>
<evidence type="ECO:0000256" key="3">
    <source>
        <dbReference type="ARBA" id="ARBA00022491"/>
    </source>
</evidence>
<feature type="non-terminal residue" evidence="17">
    <location>
        <position position="561"/>
    </location>
</feature>
<proteinExistence type="predicted"/>
<evidence type="ECO:0000256" key="1">
    <source>
        <dbReference type="ARBA" id="ARBA00004123"/>
    </source>
</evidence>
<dbReference type="Pfam" id="PF11835">
    <property type="entry name" value="RRM_8"/>
    <property type="match status" value="1"/>
</dbReference>
<dbReference type="GO" id="GO:0006397">
    <property type="term" value="P:mRNA processing"/>
    <property type="evidence" value="ECO:0007669"/>
    <property type="project" value="UniProtKB-KW"/>
</dbReference>
<feature type="domain" description="RRM" evidence="16">
    <location>
        <begin position="188"/>
        <end position="264"/>
    </location>
</feature>
<evidence type="ECO:0000313" key="17">
    <source>
        <dbReference type="EMBL" id="NXY86118.1"/>
    </source>
</evidence>
<keyword evidence="8" id="KW-0832">Ubl conjugation</keyword>
<feature type="domain" description="RRM" evidence="16">
    <location>
        <begin position="484"/>
        <end position="559"/>
    </location>
</feature>
<dbReference type="InterPro" id="IPR035979">
    <property type="entry name" value="RBD_domain_sf"/>
</dbReference>
<dbReference type="InterPro" id="IPR012677">
    <property type="entry name" value="Nucleotide-bd_a/b_plait_sf"/>
</dbReference>